<dbReference type="PANTHER" id="PTHR42792:SF2">
    <property type="entry name" value="FLAGELLIN"/>
    <property type="match status" value="1"/>
</dbReference>
<dbReference type="GO" id="GO:0005198">
    <property type="term" value="F:structural molecule activity"/>
    <property type="evidence" value="ECO:0007669"/>
    <property type="project" value="InterPro"/>
</dbReference>
<dbReference type="Pfam" id="PF00700">
    <property type="entry name" value="Flagellin_C"/>
    <property type="match status" value="1"/>
</dbReference>
<reference evidence="5 6" key="1">
    <citation type="submission" date="2017-03" db="EMBL/GenBank/DDBJ databases">
        <title>Lifting the veil on microbial sulfur biogeochemistry in mining wastewaters.</title>
        <authorList>
            <person name="Kantor R.S."/>
            <person name="Colenbrander Nelson T."/>
            <person name="Marshall S."/>
            <person name="Bennett D."/>
            <person name="Apte S."/>
            <person name="Camacho D."/>
            <person name="Thomas B.C."/>
            <person name="Warren L.A."/>
            <person name="Banfield J.F."/>
        </authorList>
    </citation>
    <scope>NUCLEOTIDE SEQUENCE [LARGE SCALE GENOMIC DNA]</scope>
    <source>
        <strain evidence="5">21-59-9</strain>
    </source>
</reference>
<dbReference type="GO" id="GO:0009288">
    <property type="term" value="C:bacterial-type flagellum"/>
    <property type="evidence" value="ECO:0007669"/>
    <property type="project" value="UniProtKB-SubCell"/>
</dbReference>
<dbReference type="Gene3D" id="1.20.1330.10">
    <property type="entry name" value="f41 fragment of flagellin, N-terminal domain"/>
    <property type="match status" value="1"/>
</dbReference>
<organism evidence="5 6">
    <name type="scientific">Acidithiobacillus ferrivorans</name>
    <dbReference type="NCBI Taxonomy" id="160808"/>
    <lineage>
        <taxon>Bacteria</taxon>
        <taxon>Pseudomonadati</taxon>
        <taxon>Pseudomonadota</taxon>
        <taxon>Acidithiobacillia</taxon>
        <taxon>Acidithiobacillales</taxon>
        <taxon>Acidithiobacillaceae</taxon>
        <taxon>Acidithiobacillus</taxon>
    </lineage>
</organism>
<evidence type="ECO:0000313" key="6">
    <source>
        <dbReference type="Proteomes" id="UP000216779"/>
    </source>
</evidence>
<accession>A0A257T2K8</accession>
<dbReference type="SUPFAM" id="SSF64518">
    <property type="entry name" value="Phase 1 flagellin"/>
    <property type="match status" value="1"/>
</dbReference>
<keyword evidence="5" id="KW-0966">Cell projection</keyword>
<dbReference type="Proteomes" id="UP000216779">
    <property type="component" value="Unassembled WGS sequence"/>
</dbReference>
<dbReference type="AlphaFoldDB" id="A0A257T2K8"/>
<dbReference type="Gene3D" id="6.10.10.10">
    <property type="entry name" value="Flagellar export chaperone, C-terminal domain"/>
    <property type="match status" value="1"/>
</dbReference>
<gene>
    <name evidence="5" type="ORF">B7Z70_08655</name>
</gene>
<feature type="non-terminal residue" evidence="5">
    <location>
        <position position="1"/>
    </location>
</feature>
<sequence length="156" mass="15799">NFSGAVSLGTSSTTISTSTSGATVQGLVSFQSANAFTVSGGSNVGVTSGSALINLTQVNVGTQQGASNAITIISYALQQLNQQGTQLGAVQQRVQSALSNLQTTATNDQAARSVIQDANIPQVSTNLTQAQILQQAGVGALSVSTQTQQAYLKLIP</sequence>
<name>A0A257T2K8_9PROT</name>
<keyword evidence="5" id="KW-0282">Flagellum</keyword>
<proteinExistence type="inferred from homology"/>
<dbReference type="EMBL" id="NCBC01000309">
    <property type="protein sequence ID" value="OYV78940.1"/>
    <property type="molecule type" value="Genomic_DNA"/>
</dbReference>
<comment type="similarity">
    <text evidence="2">Belongs to the bacterial flagellin family.</text>
</comment>
<evidence type="ECO:0000256" key="2">
    <source>
        <dbReference type="ARBA" id="ARBA00005709"/>
    </source>
</evidence>
<keyword evidence="3" id="KW-0975">Bacterial flagellum</keyword>
<dbReference type="InterPro" id="IPR001492">
    <property type="entry name" value="Flagellin"/>
</dbReference>
<comment type="subcellular location">
    <subcellularLocation>
        <location evidence="1">Bacterial flagellum</location>
    </subcellularLocation>
</comment>
<evidence type="ECO:0000256" key="1">
    <source>
        <dbReference type="ARBA" id="ARBA00004365"/>
    </source>
</evidence>
<dbReference type="PANTHER" id="PTHR42792">
    <property type="entry name" value="FLAGELLIN"/>
    <property type="match status" value="1"/>
</dbReference>
<evidence type="ECO:0000259" key="4">
    <source>
        <dbReference type="Pfam" id="PF00700"/>
    </source>
</evidence>
<dbReference type="InterPro" id="IPR046358">
    <property type="entry name" value="Flagellin_C"/>
</dbReference>
<protein>
    <submittedName>
        <fullName evidence="5">Flagellar protein FlaB</fullName>
    </submittedName>
</protein>
<evidence type="ECO:0000313" key="5">
    <source>
        <dbReference type="EMBL" id="OYV78940.1"/>
    </source>
</evidence>
<dbReference type="InterPro" id="IPR042187">
    <property type="entry name" value="Flagellin_C_sub2"/>
</dbReference>
<keyword evidence="5" id="KW-0969">Cilium</keyword>
<evidence type="ECO:0000256" key="3">
    <source>
        <dbReference type="ARBA" id="ARBA00023143"/>
    </source>
</evidence>
<comment type="caution">
    <text evidence="5">The sequence shown here is derived from an EMBL/GenBank/DDBJ whole genome shotgun (WGS) entry which is preliminary data.</text>
</comment>
<feature type="domain" description="Flagellin C-terminal" evidence="4">
    <location>
        <begin position="70"/>
        <end position="155"/>
    </location>
</feature>